<comment type="caution">
    <text evidence="4">The sequence shown here is derived from an EMBL/GenBank/DDBJ whole genome shotgun (WGS) entry which is preliminary data.</text>
</comment>
<evidence type="ECO:0000313" key="5">
    <source>
        <dbReference type="Proteomes" id="UP000298468"/>
    </source>
</evidence>
<sequence length="215" mass="21555">MPRTETARTETDKAEPSRTETAGAATSAVLANVQSILAENTTVAGRLAADAGAAASLDALAAGIAAADRVFVLGAGRSGLALRMTAMRLMHLGLVVHVVGDVTTPAITAQDALLAASGSGSTAGIVRAAETAHAAGASVLVLTTAPESPLADLADVTVVLPAAQKQDHGGTLSAQYSGALFEQSVLVVGDAVFHTLWQASGATADDLWPRHANLE</sequence>
<dbReference type="RefSeq" id="WP_134642886.1">
    <property type="nucleotide sequence ID" value="NZ_SOHM01000051.1"/>
</dbReference>
<reference evidence="4 5" key="1">
    <citation type="submission" date="2019-03" db="EMBL/GenBank/DDBJ databases">
        <title>Genomics of glacier-inhabiting Cryobacterium strains.</title>
        <authorList>
            <person name="Liu Q."/>
            <person name="Xin Y.-H."/>
        </authorList>
    </citation>
    <scope>NUCLEOTIDE SEQUENCE [LARGE SCALE GENOMIC DNA]</scope>
    <source>
        <strain evidence="4 5">Sr59</strain>
    </source>
</reference>
<proteinExistence type="inferred from homology"/>
<dbReference type="Gene3D" id="3.40.50.10490">
    <property type="entry name" value="Glucose-6-phosphate isomerase like protein, domain 1"/>
    <property type="match status" value="1"/>
</dbReference>
<feature type="region of interest" description="Disordered" evidence="2">
    <location>
        <begin position="1"/>
        <end position="23"/>
    </location>
</feature>
<dbReference type="NCBIfam" id="TIGR03127">
    <property type="entry name" value="RuMP_HxlB"/>
    <property type="match status" value="1"/>
</dbReference>
<dbReference type="EMBL" id="SOHM01000051">
    <property type="protein sequence ID" value="TFD83196.1"/>
    <property type="molecule type" value="Genomic_DNA"/>
</dbReference>
<name>A0A4R9BFQ0_9MICO</name>
<dbReference type="PANTHER" id="PTHR43443:SF1">
    <property type="entry name" value="3-HEXULOSE-6-PHOSPHATE ISOMERASE"/>
    <property type="match status" value="1"/>
</dbReference>
<accession>A0A4R9BFQ0</accession>
<keyword evidence="5" id="KW-1185">Reference proteome</keyword>
<dbReference type="AlphaFoldDB" id="A0A4R9BFQ0"/>
<organism evidence="4 5">
    <name type="scientific">Cryobacterium lactosi</name>
    <dbReference type="NCBI Taxonomy" id="1259202"/>
    <lineage>
        <taxon>Bacteria</taxon>
        <taxon>Bacillati</taxon>
        <taxon>Actinomycetota</taxon>
        <taxon>Actinomycetes</taxon>
        <taxon>Micrococcales</taxon>
        <taxon>Microbacteriaceae</taxon>
        <taxon>Cryobacterium</taxon>
    </lineage>
</organism>
<evidence type="ECO:0000313" key="4">
    <source>
        <dbReference type="EMBL" id="TFD83196.1"/>
    </source>
</evidence>
<gene>
    <name evidence="4" type="primary">hxlB</name>
    <name evidence="4" type="ORF">E3T61_21665</name>
</gene>
<dbReference type="InterPro" id="IPR001347">
    <property type="entry name" value="SIS_dom"/>
</dbReference>
<dbReference type="GO" id="GO:0016853">
    <property type="term" value="F:isomerase activity"/>
    <property type="evidence" value="ECO:0007669"/>
    <property type="project" value="UniProtKB-KW"/>
</dbReference>
<dbReference type="InterPro" id="IPR046348">
    <property type="entry name" value="SIS_dom_sf"/>
</dbReference>
<evidence type="ECO:0000256" key="1">
    <source>
        <dbReference type="ARBA" id="ARBA00009235"/>
    </source>
</evidence>
<dbReference type="GO" id="GO:1901135">
    <property type="term" value="P:carbohydrate derivative metabolic process"/>
    <property type="evidence" value="ECO:0007669"/>
    <property type="project" value="InterPro"/>
</dbReference>
<dbReference type="OrthoDB" id="9797832at2"/>
<dbReference type="Proteomes" id="UP000298468">
    <property type="component" value="Unassembled WGS sequence"/>
</dbReference>
<dbReference type="PANTHER" id="PTHR43443">
    <property type="entry name" value="3-HEXULOSE-6-PHOSPHATE ISOMERASE"/>
    <property type="match status" value="1"/>
</dbReference>
<keyword evidence="4" id="KW-0413">Isomerase</keyword>
<evidence type="ECO:0000256" key="2">
    <source>
        <dbReference type="SAM" id="MobiDB-lite"/>
    </source>
</evidence>
<protein>
    <submittedName>
        <fullName evidence="4">6-phospho-3-hexuloisomerase</fullName>
    </submittedName>
</protein>
<dbReference type="GO" id="GO:0097367">
    <property type="term" value="F:carbohydrate derivative binding"/>
    <property type="evidence" value="ECO:0007669"/>
    <property type="project" value="InterPro"/>
</dbReference>
<dbReference type="SUPFAM" id="SSF53697">
    <property type="entry name" value="SIS domain"/>
    <property type="match status" value="1"/>
</dbReference>
<feature type="domain" description="SIS" evidence="3">
    <location>
        <begin position="60"/>
        <end position="202"/>
    </location>
</feature>
<evidence type="ECO:0000259" key="3">
    <source>
        <dbReference type="PROSITE" id="PS51464"/>
    </source>
</evidence>
<feature type="compositionally biased region" description="Basic and acidic residues" evidence="2">
    <location>
        <begin position="1"/>
        <end position="18"/>
    </location>
</feature>
<dbReference type="InterPro" id="IPR017552">
    <property type="entry name" value="PHI/rmpB"/>
</dbReference>
<comment type="similarity">
    <text evidence="1">Belongs to the SIS family. PHI subfamily.</text>
</comment>
<dbReference type="PROSITE" id="PS51464">
    <property type="entry name" value="SIS"/>
    <property type="match status" value="1"/>
</dbReference>
<dbReference type="Pfam" id="PF01380">
    <property type="entry name" value="SIS"/>
    <property type="match status" value="1"/>
</dbReference>